<dbReference type="Proteomes" id="UP000288716">
    <property type="component" value="Unassembled WGS sequence"/>
</dbReference>
<evidence type="ECO:0000256" key="5">
    <source>
        <dbReference type="ARBA" id="ARBA00023163"/>
    </source>
</evidence>
<dbReference type="VEuPathDB" id="VectorBase:LDEU000342"/>
<dbReference type="CDD" id="cd09537">
    <property type="entry name" value="SAM_CP2-like"/>
    <property type="match status" value="1"/>
</dbReference>
<feature type="region of interest" description="Disordered" evidence="8">
    <location>
        <begin position="436"/>
        <end position="460"/>
    </location>
</feature>
<comment type="similarity">
    <text evidence="2">Belongs to the grh/CP2 family. CP2 subfamily.</text>
</comment>
<gene>
    <name evidence="10" type="ORF">B4U80_10690</name>
</gene>
<feature type="compositionally biased region" description="Basic and acidic residues" evidence="8">
    <location>
        <begin position="436"/>
        <end position="458"/>
    </location>
</feature>
<dbReference type="PROSITE" id="PS51968">
    <property type="entry name" value="GRH_CP2_DB"/>
    <property type="match status" value="1"/>
</dbReference>
<evidence type="ECO:0000313" key="11">
    <source>
        <dbReference type="Proteomes" id="UP000288716"/>
    </source>
</evidence>
<organism evidence="10 11">
    <name type="scientific">Leptotrombidium deliense</name>
    <dbReference type="NCBI Taxonomy" id="299467"/>
    <lineage>
        <taxon>Eukaryota</taxon>
        <taxon>Metazoa</taxon>
        <taxon>Ecdysozoa</taxon>
        <taxon>Arthropoda</taxon>
        <taxon>Chelicerata</taxon>
        <taxon>Arachnida</taxon>
        <taxon>Acari</taxon>
        <taxon>Acariformes</taxon>
        <taxon>Trombidiformes</taxon>
        <taxon>Prostigmata</taxon>
        <taxon>Anystina</taxon>
        <taxon>Parasitengona</taxon>
        <taxon>Trombiculoidea</taxon>
        <taxon>Trombiculidae</taxon>
        <taxon>Leptotrombidium</taxon>
    </lineage>
</organism>
<evidence type="ECO:0000256" key="1">
    <source>
        <dbReference type="ARBA" id="ARBA00004123"/>
    </source>
</evidence>
<dbReference type="STRING" id="299467.A0A443SW20"/>
<keyword evidence="6 7" id="KW-0539">Nucleus</keyword>
<dbReference type="Pfam" id="PF04516">
    <property type="entry name" value="CP2"/>
    <property type="match status" value="1"/>
</dbReference>
<dbReference type="Gene3D" id="1.10.150.50">
    <property type="entry name" value="Transcription Factor, Ets-1"/>
    <property type="match status" value="1"/>
</dbReference>
<evidence type="ECO:0000313" key="10">
    <source>
        <dbReference type="EMBL" id="RWS31700.1"/>
    </source>
</evidence>
<dbReference type="GO" id="GO:0005634">
    <property type="term" value="C:nucleus"/>
    <property type="evidence" value="ECO:0007669"/>
    <property type="project" value="UniProtKB-SubCell"/>
</dbReference>
<dbReference type="InterPro" id="IPR041418">
    <property type="entry name" value="SAM_3"/>
</dbReference>
<dbReference type="GO" id="GO:0000978">
    <property type="term" value="F:RNA polymerase II cis-regulatory region sequence-specific DNA binding"/>
    <property type="evidence" value="ECO:0007669"/>
    <property type="project" value="TreeGrafter"/>
</dbReference>
<name>A0A443SW20_9ACAR</name>
<keyword evidence="5" id="KW-0804">Transcription</keyword>
<dbReference type="InterPro" id="IPR040167">
    <property type="entry name" value="TF_CP2-like"/>
</dbReference>
<dbReference type="PANTHER" id="PTHR11037:SF21">
    <property type="entry name" value="GEMINI, ISOFORM C"/>
    <property type="match status" value="1"/>
</dbReference>
<feature type="region of interest" description="Disordered" evidence="8">
    <location>
        <begin position="66"/>
        <end position="108"/>
    </location>
</feature>
<comment type="caution">
    <text evidence="10">The sequence shown here is derived from an EMBL/GenBank/DDBJ whole genome shotgun (WGS) entry which is preliminary data.</text>
</comment>
<dbReference type="Pfam" id="PF25416">
    <property type="entry name" value="GRHL1_C"/>
    <property type="match status" value="1"/>
</dbReference>
<dbReference type="InterPro" id="IPR007604">
    <property type="entry name" value="CP2"/>
</dbReference>
<evidence type="ECO:0000256" key="7">
    <source>
        <dbReference type="PROSITE-ProRule" id="PRU01313"/>
    </source>
</evidence>
<dbReference type="OrthoDB" id="9996779at2759"/>
<keyword evidence="4 7" id="KW-0238">DNA-binding</keyword>
<sequence>QHYSFGTQPTVNHGAMSSTAVHWPVDDIDDALAADFDGSLSGLGMELGTSSFNMSEALMALPSLKTENHNQTPNGRSHNDENCHHSPAHSHHSNSSQKGNNSDSNSSTLTLTLANHSNADDRPVAVVHGKKNRLACGLDDEGVSSAIKRFCVSNDRDTSSEAIRFLLTPQGFHCKDAEGDCNHDDCLNEIRGQQRHSNSVPDLRSATSILNGQVYSSSPSPPSFSGSNSSSSVLPQILAVTPHHSAYSPNTIQEQRSQILKGSNEFQYVLGAATASSTKLHEETMTYLNQGQSYEVKLKKLGDLSEVRGKMLKSVIRVGFHERRLQFMEKDLINQWKQQRQTDRILEIDIPLSYGIFDIAHDFSDINRCEFTWDPTKETGVFVKVNCISTEFTPKKHGGEKGVPFRLIIETHALSGKSSSCVHAASCQVKVFKPKGADRKHKTDREKMSKRPQSEQDKFQPSCDCTVFSEYPIDSVYWSSPVHTASKDPCPSPKSVALSSISKSKTTENPLLYKCLPSTQQNESDSSLNQHSPPTVLSSDASAEETSQWLRHQRFEDYIRAFSNFCGADLMRLTRDDLIQICGLTDGIRLYNALNLKAIRPRLTLYICHPSEEHFNAIYLENVSVEELKQKLASIIPRDLKVNRICLSGPADIKVIITDEVLRNMNEESMFYVELDRGE</sequence>
<evidence type="ECO:0000256" key="3">
    <source>
        <dbReference type="ARBA" id="ARBA00023015"/>
    </source>
</evidence>
<keyword evidence="3" id="KW-0805">Transcription regulation</keyword>
<dbReference type="GO" id="GO:0001228">
    <property type="term" value="F:DNA-binding transcription activator activity, RNA polymerase II-specific"/>
    <property type="evidence" value="ECO:0007669"/>
    <property type="project" value="TreeGrafter"/>
</dbReference>
<feature type="domain" description="Grh/CP2 DB" evidence="9">
    <location>
        <begin position="262"/>
        <end position="493"/>
    </location>
</feature>
<evidence type="ECO:0000256" key="8">
    <source>
        <dbReference type="SAM" id="MobiDB-lite"/>
    </source>
</evidence>
<dbReference type="PANTHER" id="PTHR11037">
    <property type="entry name" value="TRANSCRIPTION FACTOR CP2"/>
    <property type="match status" value="1"/>
</dbReference>
<dbReference type="InterPro" id="IPR057520">
    <property type="entry name" value="GRHL1/CP2_C"/>
</dbReference>
<evidence type="ECO:0000256" key="4">
    <source>
        <dbReference type="ARBA" id="ARBA00023125"/>
    </source>
</evidence>
<protein>
    <submittedName>
        <fullName evidence="10">Transcription factor CP2-like protein</fullName>
    </submittedName>
</protein>
<dbReference type="SUPFAM" id="SSF47769">
    <property type="entry name" value="SAM/Pointed domain"/>
    <property type="match status" value="1"/>
</dbReference>
<evidence type="ECO:0000256" key="2">
    <source>
        <dbReference type="ARBA" id="ARBA00010852"/>
    </source>
</evidence>
<proteinExistence type="inferred from homology"/>
<dbReference type="Pfam" id="PF18016">
    <property type="entry name" value="SAM_3"/>
    <property type="match status" value="1"/>
</dbReference>
<dbReference type="EMBL" id="NCKV01000086">
    <property type="protein sequence ID" value="RWS31700.1"/>
    <property type="molecule type" value="Genomic_DNA"/>
</dbReference>
<comment type="subcellular location">
    <subcellularLocation>
        <location evidence="1 7">Nucleus</location>
    </subcellularLocation>
</comment>
<evidence type="ECO:0000256" key="6">
    <source>
        <dbReference type="ARBA" id="ARBA00023242"/>
    </source>
</evidence>
<feature type="compositionally biased region" description="Low complexity" evidence="8">
    <location>
        <begin position="93"/>
        <end position="108"/>
    </location>
</feature>
<evidence type="ECO:0000259" key="9">
    <source>
        <dbReference type="PROSITE" id="PS51968"/>
    </source>
</evidence>
<accession>A0A443SW20</accession>
<reference evidence="10 11" key="1">
    <citation type="journal article" date="2018" name="Gigascience">
        <title>Genomes of trombidid mites reveal novel predicted allergens and laterally-transferred genes associated with secondary metabolism.</title>
        <authorList>
            <person name="Dong X."/>
            <person name="Chaisiri K."/>
            <person name="Xia D."/>
            <person name="Armstrong S.D."/>
            <person name="Fang Y."/>
            <person name="Donnelly M.J."/>
            <person name="Kadowaki T."/>
            <person name="McGarry J.W."/>
            <person name="Darby A.C."/>
            <person name="Makepeace B.L."/>
        </authorList>
    </citation>
    <scope>NUCLEOTIDE SEQUENCE [LARGE SCALE GENOMIC DNA]</scope>
    <source>
        <strain evidence="10">UoL-UT</strain>
    </source>
</reference>
<feature type="non-terminal residue" evidence="10">
    <location>
        <position position="1"/>
    </location>
</feature>
<dbReference type="AlphaFoldDB" id="A0A443SW20"/>
<feature type="region of interest" description="Disordered" evidence="8">
    <location>
        <begin position="519"/>
        <end position="543"/>
    </location>
</feature>
<keyword evidence="11" id="KW-1185">Reference proteome</keyword>
<dbReference type="InterPro" id="IPR013761">
    <property type="entry name" value="SAM/pointed_sf"/>
</dbReference>